<evidence type="ECO:0000256" key="1">
    <source>
        <dbReference type="SAM" id="MobiDB-lite"/>
    </source>
</evidence>
<proteinExistence type="predicted"/>
<evidence type="ECO:0008006" key="4">
    <source>
        <dbReference type="Google" id="ProtNLM"/>
    </source>
</evidence>
<name>A0ABX7G0Y6_9GAMM</name>
<dbReference type="Proteomes" id="UP000596252">
    <property type="component" value="Chromosome"/>
</dbReference>
<evidence type="ECO:0000313" key="2">
    <source>
        <dbReference type="EMBL" id="QRH00943.1"/>
    </source>
</evidence>
<evidence type="ECO:0000313" key="3">
    <source>
        <dbReference type="Proteomes" id="UP000596252"/>
    </source>
</evidence>
<gene>
    <name evidence="2" type="ORF">JQC75_13875</name>
</gene>
<dbReference type="RefSeq" id="WP_203324641.1">
    <property type="nucleotide sequence ID" value="NZ_CP069213.1"/>
</dbReference>
<feature type="compositionally biased region" description="Basic and acidic residues" evidence="1">
    <location>
        <begin position="44"/>
        <end position="64"/>
    </location>
</feature>
<feature type="region of interest" description="Disordered" evidence="1">
    <location>
        <begin position="33"/>
        <end position="64"/>
    </location>
</feature>
<organism evidence="2 3">
    <name type="scientific">Shewanella litorisediminis</name>
    <dbReference type="NCBI Taxonomy" id="1173586"/>
    <lineage>
        <taxon>Bacteria</taxon>
        <taxon>Pseudomonadati</taxon>
        <taxon>Pseudomonadota</taxon>
        <taxon>Gammaproteobacteria</taxon>
        <taxon>Alteromonadales</taxon>
        <taxon>Shewanellaceae</taxon>
        <taxon>Shewanella</taxon>
    </lineage>
</organism>
<keyword evidence="3" id="KW-1185">Reference proteome</keyword>
<reference evidence="2 3" key="1">
    <citation type="journal article" date="2012" name="Antonie Van Leeuwenhoek">
        <title>Shewanella litorisediminis sp. nov., a gammaproteobacterium isolated from a tidal flat sediment.</title>
        <authorList>
            <person name="Lee M.H."/>
            <person name="Yoon J.H."/>
        </authorList>
    </citation>
    <scope>NUCLEOTIDE SEQUENCE [LARGE SCALE GENOMIC DNA]</scope>
    <source>
        <strain evidence="2 3">SMK1-12</strain>
    </source>
</reference>
<accession>A0ABX7G0Y6</accession>
<sequence>MIKPQYGVGVLLAGLCLGGCENVHWLDPEPAKEVNQPQLPEQDGMVKDNERILDDARRDGRLNQ</sequence>
<protein>
    <recommendedName>
        <fullName evidence="4">Lipoprotein</fullName>
    </recommendedName>
</protein>
<dbReference type="EMBL" id="CP069213">
    <property type="protein sequence ID" value="QRH00943.1"/>
    <property type="molecule type" value="Genomic_DNA"/>
</dbReference>